<gene>
    <name evidence="2" type="ORF">GCU68_12875</name>
</gene>
<organism evidence="2 3">
    <name type="scientific">Natronorubrum aibiense</name>
    <dbReference type="NCBI Taxonomy" id="348826"/>
    <lineage>
        <taxon>Archaea</taxon>
        <taxon>Methanobacteriati</taxon>
        <taxon>Methanobacteriota</taxon>
        <taxon>Stenosarchaea group</taxon>
        <taxon>Halobacteria</taxon>
        <taxon>Halobacteriales</taxon>
        <taxon>Natrialbaceae</taxon>
        <taxon>Natronorubrum</taxon>
    </lineage>
</organism>
<reference evidence="2 3" key="1">
    <citation type="journal article" date="2007" name="Int. J. Syst. Evol. Microbiol.">
        <title>Natronorubrum sulfidifaciens sp. nov., an extremely haloalkaliphilic archaeon isolated from Aiding salt lake in Xin-Jiang, China.</title>
        <authorList>
            <person name="Cui H.L."/>
            <person name="Tohty D."/>
            <person name="Liu H.C."/>
            <person name="Liu S.J."/>
            <person name="Oren A."/>
            <person name="Zhou P.J."/>
        </authorList>
    </citation>
    <scope>NUCLEOTIDE SEQUENCE [LARGE SCALE GENOMIC DNA]</scope>
    <source>
        <strain evidence="2 3">7-3</strain>
    </source>
</reference>
<dbReference type="EMBL" id="CP045488">
    <property type="protein sequence ID" value="QFU83367.1"/>
    <property type="molecule type" value="Genomic_DNA"/>
</dbReference>
<dbReference type="GeneID" id="42301952"/>
<dbReference type="KEGG" id="nas:GCU68_12875"/>
<dbReference type="OrthoDB" id="190025at2157"/>
<evidence type="ECO:0000313" key="2">
    <source>
        <dbReference type="EMBL" id="QFU83367.1"/>
    </source>
</evidence>
<evidence type="ECO:0000313" key="3">
    <source>
        <dbReference type="Proteomes" id="UP000326170"/>
    </source>
</evidence>
<keyword evidence="3" id="KW-1185">Reference proteome</keyword>
<dbReference type="InterPro" id="IPR036390">
    <property type="entry name" value="WH_DNA-bd_sf"/>
</dbReference>
<sequence>MNYGTPVGRTPHARQEESPAKRSDARCICGARASGYDARRKEKSCRLCASIRPDGGSDTGSSGEQPQVGVGWGELSGFQRDIIEIIARLQSAGVASYGLAIEEELEEYYYDIPHSRLYRNLNCLIDDGFVELSELDGRTNSYTLLPESKALLEENVYRRAEACGLQVSEADGDDKPQTIDCDCGESFAADVENGPICPNCGRGSEDRGEP</sequence>
<dbReference type="Proteomes" id="UP000326170">
    <property type="component" value="Chromosome"/>
</dbReference>
<accession>A0A5P9P600</accession>
<feature type="compositionally biased region" description="Basic and acidic residues" evidence="1">
    <location>
        <begin position="13"/>
        <end position="23"/>
    </location>
</feature>
<dbReference type="RefSeq" id="WP_152942209.1">
    <property type="nucleotide sequence ID" value="NZ_CP045488.1"/>
</dbReference>
<proteinExistence type="predicted"/>
<feature type="region of interest" description="Disordered" evidence="1">
    <location>
        <begin position="1"/>
        <end position="23"/>
    </location>
</feature>
<protein>
    <recommendedName>
        <fullName evidence="4">Transcription regulator PadR N-terminal domain-containing protein</fullName>
    </recommendedName>
</protein>
<dbReference type="SUPFAM" id="SSF46785">
    <property type="entry name" value="Winged helix' DNA-binding domain"/>
    <property type="match status" value="1"/>
</dbReference>
<dbReference type="AlphaFoldDB" id="A0A5P9P600"/>
<evidence type="ECO:0000256" key="1">
    <source>
        <dbReference type="SAM" id="MobiDB-lite"/>
    </source>
</evidence>
<name>A0A5P9P600_9EURY</name>
<evidence type="ECO:0008006" key="4">
    <source>
        <dbReference type="Google" id="ProtNLM"/>
    </source>
</evidence>